<feature type="region of interest" description="Disordered" evidence="1">
    <location>
        <begin position="1"/>
        <end position="30"/>
    </location>
</feature>
<proteinExistence type="predicted"/>
<gene>
    <name evidence="2" type="ORF">DB32_008544</name>
</gene>
<evidence type="ECO:0000313" key="3">
    <source>
        <dbReference type="Proteomes" id="UP000034883"/>
    </source>
</evidence>
<dbReference type="EMBL" id="CP011125">
    <property type="protein sequence ID" value="AKF11395.1"/>
    <property type="molecule type" value="Genomic_DNA"/>
</dbReference>
<evidence type="ECO:0000256" key="1">
    <source>
        <dbReference type="SAM" id="MobiDB-lite"/>
    </source>
</evidence>
<protein>
    <submittedName>
        <fullName evidence="2">Uncharacterized protein</fullName>
    </submittedName>
</protein>
<reference evidence="2 3" key="1">
    <citation type="submission" date="2015-03" db="EMBL/GenBank/DDBJ databases">
        <title>Genome assembly of Sandaracinus amylolyticus DSM 53668.</title>
        <authorList>
            <person name="Sharma G."/>
            <person name="Subramanian S."/>
        </authorList>
    </citation>
    <scope>NUCLEOTIDE SEQUENCE [LARGE SCALE GENOMIC DNA]</scope>
    <source>
        <strain evidence="2 3">DSM 53668</strain>
    </source>
</reference>
<sequence>MRAGEARSARHARSRRAAKARSGRRAVATRDAALRGRPFAGILGGMTRRKPPEVGTVYAVPLRNGRWGACQIVALDMQRPCVAALDWIGDGAPALDALRACTALDTSAPAMLDGPPPPDYLPLGVLEPRDARPGGMSGWGLARHLAWARLGRRPRPPRADAPGPVRITIAGTTHELAPGTWRLAIGLPPSVPGLPQPPPDWSALDALTALTEIDYRGPDARVLDWIATQPRIDTLRWSGHGERTIDVSGTRLLELSLDGTRGMTLAVGPELETLRVDDLRELDVVAPDAELDVHTSGPGAFVPGLVAVRRLSIHGGTDASILTRYVALEALSLRGSVEHVERLAELPRLHTLQLRDAYGIDPSRVPSSWPALARVEIDGVRRSAVPALRAALRAVAHVEIRGAKDDAWIAANLENPFRDWVDHDRRRGERACAAWTKARGAAPKATSLDAARRVLETFVTSLARMELDTADREEVAEAYFALVAALGAPIDEREAERWLEGWLD</sequence>
<dbReference type="STRING" id="927083.DB32_008544"/>
<organism evidence="2 3">
    <name type="scientific">Sandaracinus amylolyticus</name>
    <dbReference type="NCBI Taxonomy" id="927083"/>
    <lineage>
        <taxon>Bacteria</taxon>
        <taxon>Pseudomonadati</taxon>
        <taxon>Myxococcota</taxon>
        <taxon>Polyangia</taxon>
        <taxon>Polyangiales</taxon>
        <taxon>Sandaracinaceae</taxon>
        <taxon>Sandaracinus</taxon>
    </lineage>
</organism>
<dbReference type="Proteomes" id="UP000034883">
    <property type="component" value="Chromosome"/>
</dbReference>
<dbReference type="AlphaFoldDB" id="A0A0F6YPE1"/>
<dbReference type="KEGG" id="samy:DB32_008544"/>
<name>A0A0F6YPE1_9BACT</name>
<accession>A0A0F6YPE1</accession>
<keyword evidence="3" id="KW-1185">Reference proteome</keyword>
<feature type="compositionally biased region" description="Basic residues" evidence="1">
    <location>
        <begin position="9"/>
        <end position="24"/>
    </location>
</feature>
<evidence type="ECO:0000313" key="2">
    <source>
        <dbReference type="EMBL" id="AKF11395.1"/>
    </source>
</evidence>